<accession>C7NM00</accession>
<evidence type="ECO:0000313" key="2">
    <source>
        <dbReference type="EMBL" id="ACV07249.1"/>
    </source>
</evidence>
<dbReference type="AlphaFoldDB" id="C7NM00"/>
<feature type="compositionally biased region" description="Low complexity" evidence="1">
    <location>
        <begin position="9"/>
        <end position="31"/>
    </location>
</feature>
<evidence type="ECO:0000256" key="1">
    <source>
        <dbReference type="SAM" id="MobiDB-lite"/>
    </source>
</evidence>
<gene>
    <name evidence="2" type="ordered locus">Ksed_22700</name>
</gene>
<proteinExistence type="predicted"/>
<sequence>MSTHEQSGATPMHTPEPAAEATAHAPAPDAAQPSTFETA</sequence>
<organism evidence="2 3">
    <name type="scientific">Kytococcus sedentarius (strain ATCC 14392 / DSM 20547 / JCM 11482 / CCUG 33030 / NBRC 15357 / NCTC 11040 / CCM 314 / 541)</name>
    <name type="common">Micrococcus sedentarius</name>
    <dbReference type="NCBI Taxonomy" id="478801"/>
    <lineage>
        <taxon>Bacteria</taxon>
        <taxon>Bacillati</taxon>
        <taxon>Actinomycetota</taxon>
        <taxon>Actinomycetes</taxon>
        <taxon>Micrococcales</taxon>
        <taxon>Kytococcaceae</taxon>
        <taxon>Kytococcus</taxon>
    </lineage>
</organism>
<dbReference type="EMBL" id="CP001686">
    <property type="protein sequence ID" value="ACV07249.1"/>
    <property type="molecule type" value="Genomic_DNA"/>
</dbReference>
<reference evidence="2 3" key="1">
    <citation type="journal article" date="2009" name="Stand. Genomic Sci.">
        <title>Complete genome sequence of Kytococcus sedentarius type strain (541).</title>
        <authorList>
            <person name="Sims D."/>
            <person name="Brettin T."/>
            <person name="Detter J.C."/>
            <person name="Han C."/>
            <person name="Lapidus A."/>
            <person name="Copeland A."/>
            <person name="Glavina Del Rio T."/>
            <person name="Nolan M."/>
            <person name="Chen F."/>
            <person name="Lucas S."/>
            <person name="Tice H."/>
            <person name="Cheng J.F."/>
            <person name="Bruce D."/>
            <person name="Goodwin L."/>
            <person name="Pitluck S."/>
            <person name="Ovchinnikova G."/>
            <person name="Pati A."/>
            <person name="Ivanova N."/>
            <person name="Mavrommatis K."/>
            <person name="Chen A."/>
            <person name="Palaniappan K."/>
            <person name="D'haeseleer P."/>
            <person name="Chain P."/>
            <person name="Bristow J."/>
            <person name="Eisen J.A."/>
            <person name="Markowitz V."/>
            <person name="Hugenholtz P."/>
            <person name="Schneider S."/>
            <person name="Goker M."/>
            <person name="Pukall R."/>
            <person name="Kyrpides N.C."/>
            <person name="Klenk H.P."/>
        </authorList>
    </citation>
    <scope>NUCLEOTIDE SEQUENCE [LARGE SCALE GENOMIC DNA]</scope>
    <source>
        <strain evidence="3">ATCC 14392 / DSM 20547 / JCM 11482 / CCUG 33030 / NBRC 15357 / NCTC 11040 / CCM 314 / 541</strain>
    </source>
</reference>
<dbReference type="STRING" id="478801.Ksed_22700"/>
<evidence type="ECO:0000313" key="3">
    <source>
        <dbReference type="Proteomes" id="UP000006666"/>
    </source>
</evidence>
<protein>
    <submittedName>
        <fullName evidence="2">Uncharacterized protein</fullName>
    </submittedName>
</protein>
<feature type="region of interest" description="Disordered" evidence="1">
    <location>
        <begin position="1"/>
        <end position="39"/>
    </location>
</feature>
<dbReference type="HOGENOM" id="CLU_3311487_0_0_11"/>
<dbReference type="Proteomes" id="UP000006666">
    <property type="component" value="Chromosome"/>
</dbReference>
<name>C7NM00_KYTSD</name>
<keyword evidence="3" id="KW-1185">Reference proteome</keyword>
<dbReference type="KEGG" id="kse:Ksed_22700"/>